<organism evidence="5 6">
    <name type="scientific">Enterococcus pseudoavium</name>
    <dbReference type="NCBI Taxonomy" id="44007"/>
    <lineage>
        <taxon>Bacteria</taxon>
        <taxon>Bacillati</taxon>
        <taxon>Bacillota</taxon>
        <taxon>Bacilli</taxon>
        <taxon>Lactobacillales</taxon>
        <taxon>Enterococcaceae</taxon>
        <taxon>Enterococcus</taxon>
    </lineage>
</organism>
<evidence type="ECO:0000313" key="5">
    <source>
        <dbReference type="EMBL" id="MDT2771598.1"/>
    </source>
</evidence>
<dbReference type="EMBL" id="JARQAZ010000011">
    <property type="protein sequence ID" value="MDT2771598.1"/>
    <property type="molecule type" value="Genomic_DNA"/>
</dbReference>
<dbReference type="InterPro" id="IPR036286">
    <property type="entry name" value="LexA/Signal_pep-like_sf"/>
</dbReference>
<dbReference type="SUPFAM" id="SSF51306">
    <property type="entry name" value="LexA/Signal peptidase"/>
    <property type="match status" value="1"/>
</dbReference>
<dbReference type="InterPro" id="IPR010982">
    <property type="entry name" value="Lambda_DNA-bd_dom_sf"/>
</dbReference>
<dbReference type="Gene3D" id="2.10.109.10">
    <property type="entry name" value="Umud Fragment, subunit A"/>
    <property type="match status" value="1"/>
</dbReference>
<dbReference type="CDD" id="cd06529">
    <property type="entry name" value="S24_LexA-like"/>
    <property type="match status" value="1"/>
</dbReference>
<dbReference type="RefSeq" id="WP_311816102.1">
    <property type="nucleotide sequence ID" value="NZ_JARQAZ010000011.1"/>
</dbReference>
<evidence type="ECO:0000256" key="3">
    <source>
        <dbReference type="ARBA" id="ARBA00023163"/>
    </source>
</evidence>
<dbReference type="PANTHER" id="PTHR40661:SF1">
    <property type="entry name" value="HTH CRO_C1-TYPE DOMAIN-CONTAINING PROTEIN"/>
    <property type="match status" value="1"/>
</dbReference>
<dbReference type="Gene3D" id="1.10.260.40">
    <property type="entry name" value="lambda repressor-like DNA-binding domains"/>
    <property type="match status" value="1"/>
</dbReference>
<gene>
    <name evidence="5" type="ORF">P7H46_12285</name>
</gene>
<evidence type="ECO:0000256" key="1">
    <source>
        <dbReference type="ARBA" id="ARBA00023015"/>
    </source>
</evidence>
<dbReference type="CDD" id="cd00093">
    <property type="entry name" value="HTH_XRE"/>
    <property type="match status" value="1"/>
</dbReference>
<dbReference type="Proteomes" id="UP001269061">
    <property type="component" value="Unassembled WGS sequence"/>
</dbReference>
<protein>
    <submittedName>
        <fullName evidence="5">XRE family transcriptional regulator</fullName>
    </submittedName>
</protein>
<evidence type="ECO:0000259" key="4">
    <source>
        <dbReference type="PROSITE" id="PS50943"/>
    </source>
</evidence>
<keyword evidence="1" id="KW-0805">Transcription regulation</keyword>
<reference evidence="5 6" key="1">
    <citation type="submission" date="2023-03" db="EMBL/GenBank/DDBJ databases">
        <authorList>
            <person name="Shen W."/>
            <person name="Cai J."/>
        </authorList>
    </citation>
    <scope>NUCLEOTIDE SEQUENCE [LARGE SCALE GENOMIC DNA]</scope>
    <source>
        <strain evidence="5 6">Y59</strain>
    </source>
</reference>
<evidence type="ECO:0000313" key="6">
    <source>
        <dbReference type="Proteomes" id="UP001269061"/>
    </source>
</evidence>
<keyword evidence="2" id="KW-0238">DNA-binding</keyword>
<sequence>MEKEELAQYIGNKIKEMRISQGKTQEDLALLLNTTKQSIGRYENGSRRANQDLLFELADIFDCSINDFFPPIETTASIESIYNQLDQPRKTKVYNFAEYQLREQNKKPKLFITIRGYVSAGTGEWLEDEIVDEVSYEGVIPEHDFAVKVNGDSMLPLFEDGQVIFIKGTSDVRDGQIIVCQVNNEAFVKKLSGNKLVSLNKKYEDISISDTDDFKIYGVVVL</sequence>
<dbReference type="Pfam" id="PF01381">
    <property type="entry name" value="HTH_3"/>
    <property type="match status" value="1"/>
</dbReference>
<feature type="domain" description="HTH cro/C1-type" evidence="4">
    <location>
        <begin position="14"/>
        <end position="68"/>
    </location>
</feature>
<comment type="caution">
    <text evidence="5">The sequence shown here is derived from an EMBL/GenBank/DDBJ whole genome shotgun (WGS) entry which is preliminary data.</text>
</comment>
<dbReference type="SUPFAM" id="SSF47413">
    <property type="entry name" value="lambda repressor-like DNA-binding domains"/>
    <property type="match status" value="1"/>
</dbReference>
<keyword evidence="3" id="KW-0804">Transcription</keyword>
<dbReference type="Pfam" id="PF00717">
    <property type="entry name" value="Peptidase_S24"/>
    <property type="match status" value="1"/>
</dbReference>
<dbReference type="InterPro" id="IPR015927">
    <property type="entry name" value="Peptidase_S24_S26A/B/C"/>
</dbReference>
<dbReference type="SMART" id="SM00530">
    <property type="entry name" value="HTH_XRE"/>
    <property type="match status" value="1"/>
</dbReference>
<name>A0ABU3FKK6_9ENTE</name>
<evidence type="ECO:0000256" key="2">
    <source>
        <dbReference type="ARBA" id="ARBA00023125"/>
    </source>
</evidence>
<dbReference type="PANTHER" id="PTHR40661">
    <property type="match status" value="1"/>
</dbReference>
<proteinExistence type="predicted"/>
<dbReference type="InterPro" id="IPR001387">
    <property type="entry name" value="Cro/C1-type_HTH"/>
</dbReference>
<keyword evidence="6" id="KW-1185">Reference proteome</keyword>
<dbReference type="InterPro" id="IPR039418">
    <property type="entry name" value="LexA-like"/>
</dbReference>
<dbReference type="PROSITE" id="PS50943">
    <property type="entry name" value="HTH_CROC1"/>
    <property type="match status" value="1"/>
</dbReference>
<accession>A0ABU3FKK6</accession>